<protein>
    <submittedName>
        <fullName evidence="2">Uncharacterized protein C12G12.07c</fullName>
    </submittedName>
</protein>
<feature type="region of interest" description="Disordered" evidence="1">
    <location>
        <begin position="1"/>
        <end position="21"/>
    </location>
</feature>
<dbReference type="PANTHER" id="PTHR37736">
    <property type="entry name" value="GLYCINE-RICH PROTEIN"/>
    <property type="match status" value="1"/>
</dbReference>
<feature type="compositionally biased region" description="Low complexity" evidence="1">
    <location>
        <begin position="1"/>
        <end position="19"/>
    </location>
</feature>
<accession>A0A1D1XLB3</accession>
<organism evidence="2">
    <name type="scientific">Anthurium amnicola</name>
    <dbReference type="NCBI Taxonomy" id="1678845"/>
    <lineage>
        <taxon>Eukaryota</taxon>
        <taxon>Viridiplantae</taxon>
        <taxon>Streptophyta</taxon>
        <taxon>Embryophyta</taxon>
        <taxon>Tracheophyta</taxon>
        <taxon>Spermatophyta</taxon>
        <taxon>Magnoliopsida</taxon>
        <taxon>Liliopsida</taxon>
        <taxon>Araceae</taxon>
        <taxon>Pothoideae</taxon>
        <taxon>Potheae</taxon>
        <taxon>Anthurium</taxon>
    </lineage>
</organism>
<name>A0A1D1XLB3_9ARAE</name>
<proteinExistence type="predicted"/>
<feature type="region of interest" description="Disordered" evidence="1">
    <location>
        <begin position="386"/>
        <end position="424"/>
    </location>
</feature>
<feature type="region of interest" description="Disordered" evidence="1">
    <location>
        <begin position="316"/>
        <end position="355"/>
    </location>
</feature>
<feature type="compositionally biased region" description="Low complexity" evidence="1">
    <location>
        <begin position="121"/>
        <end position="133"/>
    </location>
</feature>
<dbReference type="EMBL" id="GDJX01024775">
    <property type="protein sequence ID" value="JAT43161.1"/>
    <property type="molecule type" value="Transcribed_RNA"/>
</dbReference>
<reference evidence="2" key="1">
    <citation type="submission" date="2015-07" db="EMBL/GenBank/DDBJ databases">
        <title>Transcriptome Assembly of Anthurium amnicola.</title>
        <authorList>
            <person name="Suzuki J."/>
        </authorList>
    </citation>
    <scope>NUCLEOTIDE SEQUENCE</scope>
</reference>
<gene>
    <name evidence="2" type="primary">SPAC12G12.07c_3</name>
    <name evidence="2" type="ORF">g.59698</name>
</gene>
<feature type="compositionally biased region" description="Basic and acidic residues" evidence="1">
    <location>
        <begin position="316"/>
        <end position="330"/>
    </location>
</feature>
<sequence length="466" mass="50782">MAAAATSVSSEAAAAAEAADGPVLSMMSKRLRALRKKYNRILQMEESLAQGKSLNKEQEEVLRSKPAVATLIEEYEKLRQPLSAALQEELSLAPLSSAAASSPPLPPSDENEQQDLNQVQDPGDGSSDGAGSPQELQPGPDLAVEDLLNLLYFGCLFDVKPQSEFASMAFTRTHERECCLTYDYVTDDDSTAFLKEGDLDLISDFASLVISRPRHSGVSHMNALLGCVQHAKLWLCNSDQPIQSGSSITYAGLRERLNRILASDYFTTTPELKAPVDVAAAVGKYASCQVQVSNSAPDSTALPLSSVTEVAPALFQDKDNDPENFERKDTGCNPSSPVDDSLKGESDVLNDFGDSDEVQQEQYSLLEDEENQKDSYLNEQYYAERRTYQNQRGGNRGGGGGRGRRDYVNGRGARGGYQNGRSQYYDPAYYPRNYYHTRGRGSRGGGSAMNSNHVRVTRGGHTPADV</sequence>
<feature type="region of interest" description="Disordered" evidence="1">
    <location>
        <begin position="440"/>
        <end position="466"/>
    </location>
</feature>
<evidence type="ECO:0000256" key="1">
    <source>
        <dbReference type="SAM" id="MobiDB-lite"/>
    </source>
</evidence>
<dbReference type="AlphaFoldDB" id="A0A1D1XLB3"/>
<dbReference type="PANTHER" id="PTHR37736:SF1">
    <property type="entry name" value="GLYCINE-RICH PROTEIN"/>
    <property type="match status" value="1"/>
</dbReference>
<feature type="region of interest" description="Disordered" evidence="1">
    <location>
        <begin position="95"/>
        <end position="139"/>
    </location>
</feature>
<evidence type="ECO:0000313" key="2">
    <source>
        <dbReference type="EMBL" id="JAT43161.1"/>
    </source>
</evidence>